<organism evidence="3 4">
    <name type="scientific">Sporosarcina globispora</name>
    <name type="common">Bacillus globisporus</name>
    <dbReference type="NCBI Taxonomy" id="1459"/>
    <lineage>
        <taxon>Bacteria</taxon>
        <taxon>Bacillati</taxon>
        <taxon>Bacillota</taxon>
        <taxon>Bacilli</taxon>
        <taxon>Bacillales</taxon>
        <taxon>Caryophanaceae</taxon>
        <taxon>Sporosarcina</taxon>
    </lineage>
</organism>
<comment type="caution">
    <text evidence="3">The sequence shown here is derived from an EMBL/GenBank/DDBJ whole genome shotgun (WGS) entry which is preliminary data.</text>
</comment>
<protein>
    <submittedName>
        <fullName evidence="3">Sporulation protein</fullName>
    </submittedName>
</protein>
<evidence type="ECO:0000313" key="3">
    <source>
        <dbReference type="EMBL" id="KON87249.1"/>
    </source>
</evidence>
<name>A0A0M0GBM6_SPOGL</name>
<keyword evidence="2" id="KW-0732">Signal</keyword>
<sequence>MRQKVIAFLFIIIMSLPGMGFADKTSQIDKLDQLSNEALQMVKLHRYEDAKKLLEYFSEQFVAVNGKERPFTMDELRIITVSHDDAVQAAANASMSHEERLNHATKFRLVMDAISSRYQPLWTEMEKPIMSVFGEVKEAAYSGNNENFHSHLNAFLSLYEVIYPSLKIDVDAERVQKLNARINFIDQYRPQVLSQQASQQELAALENDLQTIFDEMTEDETDPSLWWVIISTGSIIIITLSYVGWRKYKGDRARQKNRS</sequence>
<proteinExistence type="predicted"/>
<keyword evidence="1" id="KW-1133">Transmembrane helix</keyword>
<dbReference type="Proteomes" id="UP000037109">
    <property type="component" value="Unassembled WGS sequence"/>
</dbReference>
<evidence type="ECO:0000256" key="2">
    <source>
        <dbReference type="SAM" id="SignalP"/>
    </source>
</evidence>
<evidence type="ECO:0000256" key="1">
    <source>
        <dbReference type="SAM" id="Phobius"/>
    </source>
</evidence>
<dbReference type="EMBL" id="LGUF01000007">
    <property type="protein sequence ID" value="KON87249.1"/>
    <property type="molecule type" value="Genomic_DNA"/>
</dbReference>
<evidence type="ECO:0000313" key="4">
    <source>
        <dbReference type="Proteomes" id="UP000037109"/>
    </source>
</evidence>
<dbReference type="NCBIfam" id="TIGR02878">
    <property type="entry name" value="spore_ypjB"/>
    <property type="match status" value="1"/>
</dbReference>
<keyword evidence="1" id="KW-0472">Membrane</keyword>
<keyword evidence="4" id="KW-1185">Reference proteome</keyword>
<dbReference type="AlphaFoldDB" id="A0A0M0GBM6"/>
<dbReference type="Pfam" id="PF09577">
    <property type="entry name" value="Spore_YpjB"/>
    <property type="match status" value="1"/>
</dbReference>
<feature type="signal peptide" evidence="2">
    <location>
        <begin position="1"/>
        <end position="22"/>
    </location>
</feature>
<dbReference type="OrthoDB" id="2988195at2"/>
<reference evidence="4" key="1">
    <citation type="submission" date="2015-07" db="EMBL/GenBank/DDBJ databases">
        <title>Fjat-10036 dsm4.</title>
        <authorList>
            <person name="Liu B."/>
            <person name="Wang J."/>
            <person name="Zhu Y."/>
            <person name="Liu G."/>
            <person name="Chen Q."/>
            <person name="Chen Z."/>
            <person name="Lan J."/>
            <person name="Che J."/>
            <person name="Ge C."/>
            <person name="Shi H."/>
            <person name="Pan Z."/>
            <person name="Liu X."/>
        </authorList>
    </citation>
    <scope>NUCLEOTIDE SEQUENCE [LARGE SCALE GENOMIC DNA]</scope>
    <source>
        <strain evidence="4">DSM 4</strain>
    </source>
</reference>
<dbReference type="STRING" id="1459.AF332_10740"/>
<feature type="chain" id="PRO_5005599355" evidence="2">
    <location>
        <begin position="23"/>
        <end position="259"/>
    </location>
</feature>
<accession>A0A0M0GBM6</accession>
<gene>
    <name evidence="3" type="ORF">AF332_10740</name>
</gene>
<dbReference type="PATRIC" id="fig|1459.3.peg.2289"/>
<keyword evidence="1" id="KW-0812">Transmembrane</keyword>
<feature type="transmembrane region" description="Helical" evidence="1">
    <location>
        <begin position="225"/>
        <end position="245"/>
    </location>
</feature>
<dbReference type="InterPro" id="IPR014231">
    <property type="entry name" value="Spore_YpjB"/>
</dbReference>
<dbReference type="RefSeq" id="WP_053434593.1">
    <property type="nucleotide sequence ID" value="NZ_LGUF01000007.1"/>
</dbReference>